<sequence length="1509" mass="169407">MATAPPSAPTPSTMPPTYITDSYLNDEQRYCDWTLTATHCKEQNVTQGILIFSTAVHIFAAIYTIWLIIQRNGGVNKKIFTCLFTKVANRIQPRPINCIIMCIAICCISKPISNLVLVFDVLRGSLWARTLLEQIYWYRNTSSSEVLPVYLNVAEVNRSLPKGVNANTYPFVIIICGIGPSLLAALLYDRGEYEASQVWLLVSHMAWSGIIFVLVPLLMYYGIKFSRILKVNIIIAETRLGVPRSRFGLSNLNSKSPARYLFIVLQITVFGASLFAMLAALMMVTYGIFKDQLLTAKIGVFTHFYTFAWTSALPFVMIVKLVLVHIQLVRFGRKQHLFSSLYKAMDGGGDSQSAEAGPNASTCLPGRDTSVGKEWDIKYMAGVDSEASRTPLKPRKRAKPGTSNYRVPSSITRCSSLEQSLMREYPRYFTSERIAELPAYLLPAAVPDATLQAPAVPPRSASVLINPRLVSPKQRQEPGVHPSSDVKSPWIVYGARQEAFPHYSLVPSTPTQHYLVIAAEMIVTGKSTPTSTPTLWSTQSSSASTPYSVPPTLAPYAYLDDERLYCDWQLIATRCRDEYLTRLILVVSSVVHLGVAIYGVWLLIKRNGGVNSTVFDGLFARDGTKTQLRITNWVVVCIILCSILKIVSNLMTVCDFARETLWVRALLEQLYWFVLAIDGTMYVLGVADTIPFTKREGGVAVFDPEPVQGCGPYNPVYFVHPTSFQGRRLVVLSLATTFILCVGPALVSAWFYDRGDYEVSKVWLDVRHANWALIFFLVAIVFLYYGMKFSRILKINILLTEAKLGVQPAPFGISNYLSWSPARVLTTMLAAHFYALALTCGVPALFAAKLFLMHVQLIRNRTMQMLFRAMDGRVNPCRLGTESDLEKCSIPDGVCVDREFDPEYMDMAAGALDATIAREPRSIRAQGAMRRTSNSSWTNITAPSSILATGAPWEYPQYFLSESIAALPACSHVPPLLALPESRQLDVAKFSLAGPALRRFTGQLPRQRQETDSDQSLTTPPPSAVVYGAPQQAFHSLGIFKLMIQAPMASMAQRRLDGHPMPGFIHQIAPEPTFQTKASLPTASTDDRSAPLQQKTSAVICTRKSFWTQPGIKAFVDWFTTPENFDRLNNQRSNMGERIIDVQTSLAEYVNSRDGTKWTWETVRGKVAYAKALYKKAAQLTRHPGEDEDTFQARKLDICPYFDRFHAVYASSLPLKASPLQPRQLRRPQGKRMIVESSSESSDHEDSLHHDRDGDGLGQMDGEMGERVASRSQVSKENGHVLANKRQRQESQASKDNGHVLASMRQRQESQASKDNGHVLASMRQRQESQASKDNGHVLASMPQRQDKHPSLDSIGTILDDLKRQANAMAATNESLRTSWEEQHGAMRSHQRLEHEKALQQCMKEREDLLQQRVQEREKMLQQRAQELDEVYDRRRKELEVDKEEFRAERDRTTKKLETDRQELKNEQAELKRAMLEFTGERIRLVAENAKLAALLEVHAGQNRRQLDS</sequence>
<evidence type="ECO:0000256" key="3">
    <source>
        <dbReference type="SAM" id="Phobius"/>
    </source>
</evidence>
<feature type="transmembrane region" description="Helical" evidence="3">
    <location>
        <begin position="729"/>
        <end position="751"/>
    </location>
</feature>
<feature type="transmembrane region" description="Helical" evidence="3">
    <location>
        <begin position="833"/>
        <end position="855"/>
    </location>
</feature>
<feature type="transmembrane region" description="Helical" evidence="3">
    <location>
        <begin position="630"/>
        <end position="648"/>
    </location>
</feature>
<evidence type="ECO:0000256" key="1">
    <source>
        <dbReference type="SAM" id="Coils"/>
    </source>
</evidence>
<keyword evidence="3" id="KW-1133">Transmembrane helix</keyword>
<keyword evidence="1" id="KW-0175">Coiled coil</keyword>
<feature type="transmembrane region" description="Helical" evidence="3">
    <location>
        <begin position="200"/>
        <end position="223"/>
    </location>
</feature>
<dbReference type="EMBL" id="JAIFTL010000093">
    <property type="protein sequence ID" value="KAG9323625.1"/>
    <property type="molecule type" value="Genomic_DNA"/>
</dbReference>
<accession>A0A9P8A6B7</accession>
<feature type="transmembrane region" description="Helical" evidence="3">
    <location>
        <begin position="583"/>
        <end position="604"/>
    </location>
</feature>
<feature type="compositionally biased region" description="Basic and acidic residues" evidence="2">
    <location>
        <begin position="1241"/>
        <end position="1255"/>
    </location>
</feature>
<protein>
    <submittedName>
        <fullName evidence="4">Uncharacterized protein</fullName>
    </submittedName>
</protein>
<evidence type="ECO:0000256" key="2">
    <source>
        <dbReference type="SAM" id="MobiDB-lite"/>
    </source>
</evidence>
<feature type="region of interest" description="Disordered" evidence="2">
    <location>
        <begin position="1220"/>
        <end position="1335"/>
    </location>
</feature>
<feature type="coiled-coil region" evidence="1">
    <location>
        <begin position="1359"/>
        <end position="1481"/>
    </location>
</feature>
<keyword evidence="3" id="KW-0472">Membrane</keyword>
<evidence type="ECO:0000313" key="4">
    <source>
        <dbReference type="EMBL" id="KAG9323625.1"/>
    </source>
</evidence>
<reference evidence="4" key="1">
    <citation type="submission" date="2021-07" db="EMBL/GenBank/DDBJ databases">
        <title>Draft genome of Mortierella alpina, strain LL118, isolated from an aspen leaf litter sample.</title>
        <authorList>
            <person name="Yang S."/>
            <person name="Vinatzer B.A."/>
        </authorList>
    </citation>
    <scope>NUCLEOTIDE SEQUENCE</scope>
    <source>
        <strain evidence="4">LL118</strain>
    </source>
</reference>
<dbReference type="Proteomes" id="UP000717515">
    <property type="component" value="Unassembled WGS sequence"/>
</dbReference>
<comment type="caution">
    <text evidence="4">The sequence shown here is derived from an EMBL/GenBank/DDBJ whole genome shotgun (WGS) entry which is preliminary data.</text>
</comment>
<organism evidence="4 5">
    <name type="scientific">Mortierella alpina</name>
    <name type="common">Oleaginous fungus</name>
    <name type="synonym">Mortierella renispora</name>
    <dbReference type="NCBI Taxonomy" id="64518"/>
    <lineage>
        <taxon>Eukaryota</taxon>
        <taxon>Fungi</taxon>
        <taxon>Fungi incertae sedis</taxon>
        <taxon>Mucoromycota</taxon>
        <taxon>Mortierellomycotina</taxon>
        <taxon>Mortierellomycetes</taxon>
        <taxon>Mortierellales</taxon>
        <taxon>Mortierellaceae</taxon>
        <taxon>Mortierella</taxon>
    </lineage>
</organism>
<feature type="region of interest" description="Disordered" evidence="2">
    <location>
        <begin position="999"/>
        <end position="1023"/>
    </location>
</feature>
<gene>
    <name evidence="4" type="ORF">KVV02_000568</name>
</gene>
<feature type="transmembrane region" description="Helical" evidence="3">
    <location>
        <begin position="304"/>
        <end position="326"/>
    </location>
</feature>
<feature type="transmembrane region" description="Helical" evidence="3">
    <location>
        <begin position="49"/>
        <end position="69"/>
    </location>
</feature>
<feature type="transmembrane region" description="Helical" evidence="3">
    <location>
        <begin position="771"/>
        <end position="787"/>
    </location>
</feature>
<keyword evidence="3" id="KW-0812">Transmembrane</keyword>
<feature type="transmembrane region" description="Helical" evidence="3">
    <location>
        <begin position="168"/>
        <end position="188"/>
    </location>
</feature>
<feature type="transmembrane region" description="Helical" evidence="3">
    <location>
        <begin position="260"/>
        <end position="284"/>
    </location>
</feature>
<evidence type="ECO:0000313" key="5">
    <source>
        <dbReference type="Proteomes" id="UP000717515"/>
    </source>
</evidence>
<proteinExistence type="predicted"/>
<name>A0A9P8A6B7_MORAP</name>
<feature type="region of interest" description="Disordered" evidence="2">
    <location>
        <begin position="386"/>
        <end position="409"/>
    </location>
</feature>